<keyword evidence="1" id="KW-0812">Transmembrane</keyword>
<keyword evidence="1" id="KW-0472">Membrane</keyword>
<feature type="signal peptide" evidence="2">
    <location>
        <begin position="1"/>
        <end position="24"/>
    </location>
</feature>
<reference evidence="6" key="1">
    <citation type="submission" date="2017-02" db="UniProtKB">
        <authorList>
            <consortium name="WormBaseParasite"/>
        </authorList>
    </citation>
    <scope>IDENTIFICATION</scope>
</reference>
<protein>
    <submittedName>
        <fullName evidence="6">PBPe domain-containing protein</fullName>
    </submittedName>
</protein>
<evidence type="ECO:0000256" key="1">
    <source>
        <dbReference type="SAM" id="Phobius"/>
    </source>
</evidence>
<dbReference type="WBParaSite" id="BPAG_0001018001-mRNA-1">
    <property type="protein sequence ID" value="BPAG_0001018001-mRNA-1"/>
    <property type="gene ID" value="BPAG_0001018001"/>
</dbReference>
<evidence type="ECO:0000256" key="2">
    <source>
        <dbReference type="SAM" id="SignalP"/>
    </source>
</evidence>
<evidence type="ECO:0000313" key="6">
    <source>
        <dbReference type="WBParaSite" id="BPAG_0001018001-mRNA-1"/>
    </source>
</evidence>
<dbReference type="InterPro" id="IPR058390">
    <property type="entry name" value="DUF8077"/>
</dbReference>
<dbReference type="Pfam" id="PF26284">
    <property type="entry name" value="DUF8077"/>
    <property type="match status" value="2"/>
</dbReference>
<name>A0A0N4TNU1_BRUPA</name>
<organism evidence="6">
    <name type="scientific">Brugia pahangi</name>
    <name type="common">Filarial nematode worm</name>
    <dbReference type="NCBI Taxonomy" id="6280"/>
    <lineage>
        <taxon>Eukaryota</taxon>
        <taxon>Metazoa</taxon>
        <taxon>Ecdysozoa</taxon>
        <taxon>Nematoda</taxon>
        <taxon>Chromadorea</taxon>
        <taxon>Rhabditida</taxon>
        <taxon>Spirurina</taxon>
        <taxon>Spiruromorpha</taxon>
        <taxon>Filarioidea</taxon>
        <taxon>Onchocercidae</taxon>
        <taxon>Brugia</taxon>
    </lineage>
</organism>
<feature type="domain" description="DUF8077" evidence="3">
    <location>
        <begin position="160"/>
        <end position="239"/>
    </location>
</feature>
<dbReference type="Proteomes" id="UP000278627">
    <property type="component" value="Unassembled WGS sequence"/>
</dbReference>
<sequence>MTIVRQLIRIFLIALIYIISNVQTNGVAESSDPTNQELALLDWSSGIQIFYCTDAPFEILVEPFKQALIQALNKFCRNATACRLVKSFDVMRFLIHSRNLQDPLALMGYARHPLVIEYFSNTAGCPESVGCGRIGRTKGSDPCAPICWRVCSVLRVTSVLDMLISFKPDYVVLLDGYPKLSYGTVQFRFVIVLPPNAVPMDNLKKPFLTKEILSNFLNASIEEFEWKFGWKVSSYERFPKFDSVTEFMNIALIPIGFILLILMLLLAYWSSTISRSTGGSEEWFVTGTSGGKSTAMKRTLEIIEEQKILFAEKNGQKESCTAKLSKRSIQAVPETTKMEKHESNKDTDASKKEIMKERNSRLSVELVPIHLSVIQSESTSTLGSTAAFKNVGGRRVSHRRLSSIDNGNFNVKRHRKKRFASRTKRLTQRQWKLTSMALSGFGKSRRY</sequence>
<evidence type="ECO:0000313" key="5">
    <source>
        <dbReference type="Proteomes" id="UP000278627"/>
    </source>
</evidence>
<evidence type="ECO:0000313" key="4">
    <source>
        <dbReference type="EMBL" id="VDN91328.1"/>
    </source>
</evidence>
<keyword evidence="2" id="KW-0732">Signal</keyword>
<gene>
    <name evidence="4" type="ORF">BPAG_LOCUS10142</name>
</gene>
<feature type="chain" id="PRO_5043122124" evidence="2">
    <location>
        <begin position="25"/>
        <end position="447"/>
    </location>
</feature>
<feature type="transmembrane region" description="Helical" evidence="1">
    <location>
        <begin position="247"/>
        <end position="269"/>
    </location>
</feature>
<keyword evidence="1" id="KW-1133">Transmembrane helix</keyword>
<evidence type="ECO:0000259" key="3">
    <source>
        <dbReference type="Pfam" id="PF26284"/>
    </source>
</evidence>
<keyword evidence="5" id="KW-1185">Reference proteome</keyword>
<accession>A0A0N4TNU1</accession>
<proteinExistence type="predicted"/>
<dbReference type="AlphaFoldDB" id="A0A0N4TNU1"/>
<dbReference type="EMBL" id="UZAD01013177">
    <property type="protein sequence ID" value="VDN91328.1"/>
    <property type="molecule type" value="Genomic_DNA"/>
</dbReference>
<reference evidence="4 5" key="2">
    <citation type="submission" date="2018-11" db="EMBL/GenBank/DDBJ databases">
        <authorList>
            <consortium name="Pathogen Informatics"/>
        </authorList>
    </citation>
    <scope>NUCLEOTIDE SEQUENCE [LARGE SCALE GENOMIC DNA]</scope>
</reference>
<feature type="domain" description="DUF8077" evidence="3">
    <location>
        <begin position="37"/>
        <end position="89"/>
    </location>
</feature>